<dbReference type="PANTHER" id="PTHR30137:SF19">
    <property type="entry name" value="LUCIFERASE-LIKE MONOOXYGENASE"/>
    <property type="match status" value="1"/>
</dbReference>
<organism evidence="3 4">
    <name type="scientific">Paenibacillus wenxiniae</name>
    <dbReference type="NCBI Taxonomy" id="1636843"/>
    <lineage>
        <taxon>Bacteria</taxon>
        <taxon>Bacillati</taxon>
        <taxon>Bacillota</taxon>
        <taxon>Bacilli</taxon>
        <taxon>Bacillales</taxon>
        <taxon>Paenibacillaceae</taxon>
        <taxon>Paenibacillus</taxon>
    </lineage>
</organism>
<dbReference type="Gene3D" id="3.20.20.30">
    <property type="entry name" value="Luciferase-like domain"/>
    <property type="match status" value="1"/>
</dbReference>
<keyword evidence="4" id="KW-1185">Reference proteome</keyword>
<dbReference type="InterPro" id="IPR050766">
    <property type="entry name" value="Bact_Lucif_Oxidored"/>
</dbReference>
<dbReference type="Proteomes" id="UP001597233">
    <property type="component" value="Unassembled WGS sequence"/>
</dbReference>
<comment type="caution">
    <text evidence="3">The sequence shown here is derived from an EMBL/GenBank/DDBJ whole genome shotgun (WGS) entry which is preliminary data.</text>
</comment>
<dbReference type="PANTHER" id="PTHR30137">
    <property type="entry name" value="LUCIFERASE-LIKE MONOOXYGENASE"/>
    <property type="match status" value="1"/>
</dbReference>
<dbReference type="CDD" id="cd00347">
    <property type="entry name" value="Flavin_utilizing_monoxygenases"/>
    <property type="match status" value="2"/>
</dbReference>
<accession>A0ABW4RFX7</accession>
<evidence type="ECO:0000313" key="4">
    <source>
        <dbReference type="Proteomes" id="UP001597233"/>
    </source>
</evidence>
<name>A0ABW4RFX7_9BACL</name>
<proteinExistence type="predicted"/>
<feature type="domain" description="Luciferase-like" evidence="2">
    <location>
        <begin position="3"/>
        <end position="303"/>
    </location>
</feature>
<keyword evidence="3" id="KW-0560">Oxidoreductase</keyword>
<dbReference type="EC" id="1.-.-.-" evidence="3"/>
<dbReference type="InterPro" id="IPR036661">
    <property type="entry name" value="Luciferase-like_sf"/>
</dbReference>
<dbReference type="InterPro" id="IPR019949">
    <property type="entry name" value="CmoO-like"/>
</dbReference>
<dbReference type="GO" id="GO:0016491">
    <property type="term" value="F:oxidoreductase activity"/>
    <property type="evidence" value="ECO:0007669"/>
    <property type="project" value="UniProtKB-KW"/>
</dbReference>
<dbReference type="InterPro" id="IPR011251">
    <property type="entry name" value="Luciferase-like_dom"/>
</dbReference>
<dbReference type="SUPFAM" id="SSF51679">
    <property type="entry name" value="Bacterial luciferase-like"/>
    <property type="match status" value="1"/>
</dbReference>
<gene>
    <name evidence="3" type="ORF">ACFSC9_06715</name>
</gene>
<reference evidence="4" key="1">
    <citation type="journal article" date="2019" name="Int. J. Syst. Evol. Microbiol.">
        <title>The Global Catalogue of Microorganisms (GCM) 10K type strain sequencing project: providing services to taxonomists for standard genome sequencing and annotation.</title>
        <authorList>
            <consortium name="The Broad Institute Genomics Platform"/>
            <consortium name="The Broad Institute Genome Sequencing Center for Infectious Disease"/>
            <person name="Wu L."/>
            <person name="Ma J."/>
        </authorList>
    </citation>
    <scope>NUCLEOTIDE SEQUENCE [LARGE SCALE GENOMIC DNA]</scope>
    <source>
        <strain evidence="4">CCUG 54950</strain>
    </source>
</reference>
<protein>
    <submittedName>
        <fullName evidence="3">LLM class flavin-dependent oxidoreductase</fullName>
        <ecNumber evidence="3">1.-.-.-</ecNumber>
    </submittedName>
</protein>
<sequence>MLKLGILDQSHINEGQNAIDALNNTLELAQAADRLGYSRYWMSEHHDFPSLAHSSPEIMISHIAAHTSRIRVGSGGIMLPHYSAYKVAETFRLLEALYPNRIDLGVGRAPGGTPLVNRAMQEGKFPSMHAADRYPQQIVDLIGYLNDATPADHRYAGLTAQPSIDTMPELWLLGSSGGTAELAAMTGASYAFAQFFGTTGGEEAVAHYKENFRPSVLSPTPKSLAAITVACAETEEEAQYLMRSNDLYFLTLRQNRPLPYLPSAKTAAEYHYNEMELANIRDSRRFRVVGTPDQVKERLLQFAADYQTDELLIVSAIHDNKARIRSYELLAEAFKLNDAAPAHVR</sequence>
<evidence type="ECO:0000256" key="1">
    <source>
        <dbReference type="ARBA" id="ARBA00007789"/>
    </source>
</evidence>
<evidence type="ECO:0000313" key="3">
    <source>
        <dbReference type="EMBL" id="MFD1885216.1"/>
    </source>
</evidence>
<evidence type="ECO:0000259" key="2">
    <source>
        <dbReference type="Pfam" id="PF00296"/>
    </source>
</evidence>
<dbReference type="NCBIfam" id="TIGR03558">
    <property type="entry name" value="oxido_grp_1"/>
    <property type="match status" value="1"/>
</dbReference>
<dbReference type="Pfam" id="PF00296">
    <property type="entry name" value="Bac_luciferase"/>
    <property type="match status" value="1"/>
</dbReference>
<comment type="similarity">
    <text evidence="1">To bacterial alkanal monooxygenase alpha and beta chains.</text>
</comment>
<dbReference type="EMBL" id="JBHUEH010000011">
    <property type="protein sequence ID" value="MFD1885216.1"/>
    <property type="molecule type" value="Genomic_DNA"/>
</dbReference>
<dbReference type="RefSeq" id="WP_347326696.1">
    <property type="nucleotide sequence ID" value="NZ_JBCGUH010000014.1"/>
</dbReference>